<evidence type="ECO:0000313" key="1">
    <source>
        <dbReference type="EMBL" id="VDP04270.1"/>
    </source>
</evidence>
<dbReference type="WBParaSite" id="SBAD_0000459401-mRNA-1">
    <property type="protein sequence ID" value="SBAD_0000459401-mRNA-1"/>
    <property type="gene ID" value="SBAD_0000459401"/>
</dbReference>
<protein>
    <submittedName>
        <fullName evidence="1 3">Uncharacterized protein</fullName>
    </submittedName>
</protein>
<reference evidence="3" key="1">
    <citation type="submission" date="2016-06" db="UniProtKB">
        <authorList>
            <consortium name="WormBaseParasite"/>
        </authorList>
    </citation>
    <scope>IDENTIFICATION</scope>
</reference>
<evidence type="ECO:0000313" key="2">
    <source>
        <dbReference type="Proteomes" id="UP000270296"/>
    </source>
</evidence>
<dbReference type="EMBL" id="UZAM01008301">
    <property type="protein sequence ID" value="VDP04270.1"/>
    <property type="molecule type" value="Genomic_DNA"/>
</dbReference>
<name>A0A183ILA8_9BILA</name>
<sequence length="142" mass="15692">MLTHRRLTQKNRRFVRKEVGSNRAIVTAPHHPSNKSSCSSGLDLKWSGDRSSRLRNRFWPFRPAFLPSSVIVDESDGRRGSGSCFDGECLSSALRSSGEFGSYFLAGCVLDTSQSQTMCSTDSAAVRDANRRSFFGGRFVSS</sequence>
<accession>A0A183ILA8</accession>
<dbReference type="Proteomes" id="UP000270296">
    <property type="component" value="Unassembled WGS sequence"/>
</dbReference>
<evidence type="ECO:0000313" key="3">
    <source>
        <dbReference type="WBParaSite" id="SBAD_0000459401-mRNA-1"/>
    </source>
</evidence>
<gene>
    <name evidence="1" type="ORF">SBAD_LOCUS4404</name>
</gene>
<organism evidence="3">
    <name type="scientific">Soboliphyme baturini</name>
    <dbReference type="NCBI Taxonomy" id="241478"/>
    <lineage>
        <taxon>Eukaryota</taxon>
        <taxon>Metazoa</taxon>
        <taxon>Ecdysozoa</taxon>
        <taxon>Nematoda</taxon>
        <taxon>Enoplea</taxon>
        <taxon>Dorylaimia</taxon>
        <taxon>Dioctophymatida</taxon>
        <taxon>Dioctophymatoidea</taxon>
        <taxon>Soboliphymatidae</taxon>
        <taxon>Soboliphyme</taxon>
    </lineage>
</organism>
<reference evidence="1 2" key="2">
    <citation type="submission" date="2018-11" db="EMBL/GenBank/DDBJ databases">
        <authorList>
            <consortium name="Pathogen Informatics"/>
        </authorList>
    </citation>
    <scope>NUCLEOTIDE SEQUENCE [LARGE SCALE GENOMIC DNA]</scope>
</reference>
<proteinExistence type="predicted"/>
<dbReference type="AlphaFoldDB" id="A0A183ILA8"/>
<keyword evidence="2" id="KW-1185">Reference proteome</keyword>